<comment type="cofactor">
    <cofactor evidence="14 16">
        <name>FAD</name>
        <dbReference type="ChEBI" id="CHEBI:57692"/>
    </cofactor>
    <text evidence="14 16">Binds 1 FAD per subunit.</text>
</comment>
<dbReference type="RefSeq" id="WP_002585151.1">
    <property type="nucleotide sequence ID" value="NZ_KB850989.1"/>
</dbReference>
<evidence type="ECO:0000256" key="1">
    <source>
        <dbReference type="ARBA" id="ARBA00004496"/>
    </source>
</evidence>
<dbReference type="PRINTS" id="PR00368">
    <property type="entry name" value="FADPNR"/>
</dbReference>
<evidence type="ECO:0000256" key="8">
    <source>
        <dbReference type="ARBA" id="ARBA00023002"/>
    </source>
</evidence>
<keyword evidence="6 16" id="KW-0285">Flavoprotein</keyword>
<feature type="domain" description="Pyridine nucleotide-disulphide oxidoreductase dimerisation" evidence="17">
    <location>
        <begin position="346"/>
        <end position="454"/>
    </location>
</feature>
<keyword evidence="8 16" id="KW-0560">Oxidoreductase</keyword>
<evidence type="ECO:0000313" key="20">
    <source>
        <dbReference type="Proteomes" id="UP000013085"/>
    </source>
</evidence>
<keyword evidence="7 14" id="KW-0274">FAD</keyword>
<evidence type="ECO:0000259" key="17">
    <source>
        <dbReference type="Pfam" id="PF02852"/>
    </source>
</evidence>
<dbReference type="InterPro" id="IPR023753">
    <property type="entry name" value="FAD/NAD-binding_dom"/>
</dbReference>
<dbReference type="PATRIC" id="fig|999408.3.peg.5191"/>
<comment type="subcellular location">
    <subcellularLocation>
        <location evidence="1">Cytoplasm</location>
    </subcellularLocation>
</comment>
<dbReference type="GO" id="GO:0050660">
    <property type="term" value="F:flavin adenine dinucleotide binding"/>
    <property type="evidence" value="ECO:0007669"/>
    <property type="project" value="InterPro"/>
</dbReference>
<feature type="domain" description="FAD/NAD(P)-binding" evidence="18">
    <location>
        <begin position="5"/>
        <end position="327"/>
    </location>
</feature>
<dbReference type="GO" id="GO:0006103">
    <property type="term" value="P:2-oxoglutarate metabolic process"/>
    <property type="evidence" value="ECO:0007669"/>
    <property type="project" value="TreeGrafter"/>
</dbReference>
<dbReference type="PROSITE" id="PS00076">
    <property type="entry name" value="PYRIDINE_REDOX_1"/>
    <property type="match status" value="1"/>
</dbReference>
<dbReference type="InterPro" id="IPR050151">
    <property type="entry name" value="Class-I_Pyr_Nuc-Dis_Oxidored"/>
</dbReference>
<proteinExistence type="inferred from homology"/>
<comment type="similarity">
    <text evidence="2 16">Belongs to the class-I pyridine nucleotide-disulfide oxidoreductase family.</text>
</comment>
<dbReference type="PIRSF" id="PIRSF000350">
    <property type="entry name" value="Mercury_reductase_MerA"/>
    <property type="match status" value="1"/>
</dbReference>
<keyword evidence="14" id="KW-0547">Nucleotide-binding</keyword>
<evidence type="ECO:0000256" key="4">
    <source>
        <dbReference type="ARBA" id="ARBA00016961"/>
    </source>
</evidence>
<comment type="caution">
    <text evidence="19">The sequence shown here is derived from an EMBL/GenBank/DDBJ whole genome shotgun (WGS) entry which is preliminary data.</text>
</comment>
<feature type="binding site" evidence="14">
    <location>
        <position position="51"/>
    </location>
    <ligand>
        <name>FAD</name>
        <dbReference type="ChEBI" id="CHEBI:57692"/>
    </ligand>
</feature>
<dbReference type="InterPro" id="IPR001100">
    <property type="entry name" value="Pyr_nuc-diS_OxRdtase"/>
</dbReference>
<keyword evidence="11 16" id="KW-0676">Redox-active center</keyword>
<evidence type="ECO:0000256" key="5">
    <source>
        <dbReference type="ARBA" id="ARBA00022490"/>
    </source>
</evidence>
<evidence type="ECO:0000313" key="19">
    <source>
        <dbReference type="EMBL" id="ENZ08779.1"/>
    </source>
</evidence>
<evidence type="ECO:0000256" key="11">
    <source>
        <dbReference type="ARBA" id="ARBA00023284"/>
    </source>
</evidence>
<evidence type="ECO:0000256" key="3">
    <source>
        <dbReference type="ARBA" id="ARBA00012608"/>
    </source>
</evidence>
<dbReference type="GO" id="GO:0005737">
    <property type="term" value="C:cytoplasm"/>
    <property type="evidence" value="ECO:0007669"/>
    <property type="project" value="UniProtKB-SubCell"/>
</dbReference>
<dbReference type="InterPro" id="IPR036188">
    <property type="entry name" value="FAD/NAD-bd_sf"/>
</dbReference>
<dbReference type="Gene3D" id="3.50.50.60">
    <property type="entry name" value="FAD/NAD(P)-binding domain"/>
    <property type="match status" value="2"/>
</dbReference>
<evidence type="ECO:0000256" key="15">
    <source>
        <dbReference type="PIRSR" id="PIRSR000350-4"/>
    </source>
</evidence>
<feature type="binding site" evidence="14">
    <location>
        <position position="312"/>
    </location>
    <ligand>
        <name>FAD</name>
        <dbReference type="ChEBI" id="CHEBI:57692"/>
    </ligand>
</feature>
<dbReference type="PRINTS" id="PR00411">
    <property type="entry name" value="PNDRDTASEI"/>
</dbReference>
<dbReference type="SUPFAM" id="SSF55424">
    <property type="entry name" value="FAD/NAD-linked reductases, dimerisation (C-terminal) domain"/>
    <property type="match status" value="1"/>
</dbReference>
<dbReference type="SUPFAM" id="SSF51905">
    <property type="entry name" value="FAD/NAD(P)-binding domain"/>
    <property type="match status" value="1"/>
</dbReference>
<dbReference type="AlphaFoldDB" id="A0A0E2HHE3"/>
<dbReference type="InterPro" id="IPR016156">
    <property type="entry name" value="FAD/NAD-linked_Rdtase_dimer_sf"/>
</dbReference>
<comment type="miscellaneous">
    <text evidence="16">The active site is a redox-active disulfide bond.</text>
</comment>
<sequence length="478" mass="50882">MADRFDLVIIGAGPGGYVAAIKGAKLGLTVAVVENREVGGTCLNRGCIPAKAMIHASQLYREMKEGGQFGIFAENVRYEYDKILEYKEGTSGSLRQGVEQLFKANGVTLVKGTGALQADKTVLVTGCEGEEESRVLKGKHVLLASGSKPMNLPIQGLDLPGVLTSDRLFELKRAPESLLIIGGGVIGAEFASVFSSLGIRVTIVEALPRLLANLDKDISQNLKMILKKRGIKIYTGATVKRIEETKHGLACVFEEKGEEKREEADYVLSAAGRVPETEKLLGPGTELAMERGRIVVDSNFETSMEGVYAIGDVIKGIQLAHVASAQGVWVAEHLAGTGHSIDLSIVPSCVYTSPEIASVGLTEDEAAQAGIPVSVGKFLMSANGKSQISREERGFIKIIAEADTKVVLGAQMMCARATDMIGEMATAAANKLTVPQLLLGMRAHPTYNEAVGEALEELEGGSIHTVPRQAPGKLRGKR</sequence>
<dbReference type="InterPro" id="IPR006258">
    <property type="entry name" value="Lipoamide_DH"/>
</dbReference>
<dbReference type="PANTHER" id="PTHR22912">
    <property type="entry name" value="DISULFIDE OXIDOREDUCTASE"/>
    <property type="match status" value="1"/>
</dbReference>
<dbReference type="HOGENOM" id="CLU_016755_0_3_9"/>
<evidence type="ECO:0000256" key="10">
    <source>
        <dbReference type="ARBA" id="ARBA00023157"/>
    </source>
</evidence>
<feature type="binding site" evidence="14">
    <location>
        <begin position="182"/>
        <end position="189"/>
    </location>
    <ligand>
        <name>NAD(+)</name>
        <dbReference type="ChEBI" id="CHEBI:57540"/>
    </ligand>
</feature>
<evidence type="ECO:0000256" key="12">
    <source>
        <dbReference type="ARBA" id="ARBA00049187"/>
    </source>
</evidence>
<keyword evidence="9 14" id="KW-0520">NAD</keyword>
<evidence type="ECO:0000256" key="6">
    <source>
        <dbReference type="ARBA" id="ARBA00022630"/>
    </source>
</evidence>
<organism evidence="19 20">
    <name type="scientific">[Clostridium] clostridioforme 90A8</name>
    <dbReference type="NCBI Taxonomy" id="999408"/>
    <lineage>
        <taxon>Bacteria</taxon>
        <taxon>Bacillati</taxon>
        <taxon>Bacillota</taxon>
        <taxon>Clostridia</taxon>
        <taxon>Lachnospirales</taxon>
        <taxon>Lachnospiraceae</taxon>
        <taxon>Enterocloster</taxon>
    </lineage>
</organism>
<dbReference type="InterPro" id="IPR004099">
    <property type="entry name" value="Pyr_nucl-diS_OxRdtase_dimer"/>
</dbReference>
<keyword evidence="10" id="KW-1015">Disulfide bond</keyword>
<dbReference type="PANTHER" id="PTHR22912:SF217">
    <property type="entry name" value="DIHYDROLIPOYL DEHYDROGENASE"/>
    <property type="match status" value="1"/>
</dbReference>
<dbReference type="GeneID" id="57961013"/>
<dbReference type="EMBL" id="AGYR01000060">
    <property type="protein sequence ID" value="ENZ08779.1"/>
    <property type="molecule type" value="Genomic_DNA"/>
</dbReference>
<dbReference type="Gene3D" id="3.30.390.30">
    <property type="match status" value="1"/>
</dbReference>
<evidence type="ECO:0000256" key="16">
    <source>
        <dbReference type="RuleBase" id="RU003692"/>
    </source>
</evidence>
<accession>A0A0E2HHE3</accession>
<feature type="active site" description="Proton acceptor" evidence="13">
    <location>
        <position position="444"/>
    </location>
</feature>
<feature type="binding site" evidence="14">
    <location>
        <position position="205"/>
    </location>
    <ligand>
        <name>NAD(+)</name>
        <dbReference type="ChEBI" id="CHEBI:57540"/>
    </ligand>
</feature>
<evidence type="ECO:0000256" key="14">
    <source>
        <dbReference type="PIRSR" id="PIRSR000350-3"/>
    </source>
</evidence>
<evidence type="ECO:0000256" key="2">
    <source>
        <dbReference type="ARBA" id="ARBA00007532"/>
    </source>
</evidence>
<dbReference type="Proteomes" id="UP000013085">
    <property type="component" value="Unassembled WGS sequence"/>
</dbReference>
<dbReference type="Pfam" id="PF02852">
    <property type="entry name" value="Pyr_redox_dim"/>
    <property type="match status" value="1"/>
</dbReference>
<dbReference type="EC" id="1.8.1.4" evidence="3 16"/>
<evidence type="ECO:0000256" key="13">
    <source>
        <dbReference type="PIRSR" id="PIRSR000350-2"/>
    </source>
</evidence>
<gene>
    <name evidence="19" type="ORF">HMPREF1090_04819</name>
</gene>
<dbReference type="GO" id="GO:0004148">
    <property type="term" value="F:dihydrolipoyl dehydrogenase (NADH) activity"/>
    <property type="evidence" value="ECO:0007669"/>
    <property type="project" value="UniProtKB-EC"/>
</dbReference>
<keyword evidence="5" id="KW-0963">Cytoplasm</keyword>
<reference evidence="19 20" key="1">
    <citation type="submission" date="2013-01" db="EMBL/GenBank/DDBJ databases">
        <title>The Genome Sequence of Clostridium clostridioforme 90A8.</title>
        <authorList>
            <consortium name="The Broad Institute Genome Sequencing Platform"/>
            <person name="Earl A."/>
            <person name="Ward D."/>
            <person name="Feldgarden M."/>
            <person name="Gevers D."/>
            <person name="Courvalin P."/>
            <person name="Lambert T."/>
            <person name="Walker B."/>
            <person name="Young S.K."/>
            <person name="Zeng Q."/>
            <person name="Gargeya S."/>
            <person name="Fitzgerald M."/>
            <person name="Haas B."/>
            <person name="Abouelleil A."/>
            <person name="Alvarado L."/>
            <person name="Arachchi H.M."/>
            <person name="Berlin A.M."/>
            <person name="Chapman S.B."/>
            <person name="Dewar J."/>
            <person name="Goldberg J."/>
            <person name="Griggs A."/>
            <person name="Gujja S."/>
            <person name="Hansen M."/>
            <person name="Howarth C."/>
            <person name="Imamovic A."/>
            <person name="Larimer J."/>
            <person name="McCowan C."/>
            <person name="Murphy C."/>
            <person name="Neiman D."/>
            <person name="Pearson M."/>
            <person name="Priest M."/>
            <person name="Roberts A."/>
            <person name="Saif S."/>
            <person name="Shea T."/>
            <person name="Sisk P."/>
            <person name="Sykes S."/>
            <person name="Wortman J."/>
            <person name="Nusbaum C."/>
            <person name="Birren B."/>
        </authorList>
    </citation>
    <scope>NUCLEOTIDE SEQUENCE [LARGE SCALE GENOMIC DNA]</scope>
    <source>
        <strain evidence="19 20">90A8</strain>
    </source>
</reference>
<comment type="catalytic activity">
    <reaction evidence="12 16">
        <text>N(6)-[(R)-dihydrolipoyl]-L-lysyl-[protein] + NAD(+) = N(6)-[(R)-lipoyl]-L-lysyl-[protein] + NADH + H(+)</text>
        <dbReference type="Rhea" id="RHEA:15045"/>
        <dbReference type="Rhea" id="RHEA-COMP:10474"/>
        <dbReference type="Rhea" id="RHEA-COMP:10475"/>
        <dbReference type="ChEBI" id="CHEBI:15378"/>
        <dbReference type="ChEBI" id="CHEBI:57540"/>
        <dbReference type="ChEBI" id="CHEBI:57945"/>
        <dbReference type="ChEBI" id="CHEBI:83099"/>
        <dbReference type="ChEBI" id="CHEBI:83100"/>
        <dbReference type="EC" id="1.8.1.4"/>
    </reaction>
</comment>
<name>A0A0E2HHE3_9FIRM</name>
<dbReference type="Pfam" id="PF07992">
    <property type="entry name" value="Pyr_redox_2"/>
    <property type="match status" value="1"/>
</dbReference>
<dbReference type="NCBIfam" id="TIGR01350">
    <property type="entry name" value="lipoamide_DH"/>
    <property type="match status" value="1"/>
</dbReference>
<evidence type="ECO:0000256" key="7">
    <source>
        <dbReference type="ARBA" id="ARBA00022827"/>
    </source>
</evidence>
<evidence type="ECO:0000259" key="18">
    <source>
        <dbReference type="Pfam" id="PF07992"/>
    </source>
</evidence>
<evidence type="ECO:0000256" key="9">
    <source>
        <dbReference type="ARBA" id="ARBA00023027"/>
    </source>
</evidence>
<feature type="binding site" evidence="14">
    <location>
        <position position="272"/>
    </location>
    <ligand>
        <name>NAD(+)</name>
        <dbReference type="ChEBI" id="CHEBI:57540"/>
    </ligand>
</feature>
<feature type="disulfide bond" description="Redox-active" evidence="15">
    <location>
        <begin position="42"/>
        <end position="47"/>
    </location>
</feature>
<protein>
    <recommendedName>
        <fullName evidence="4 16">Dihydrolipoyl dehydrogenase</fullName>
        <ecNumber evidence="3 16">1.8.1.4</ecNumber>
    </recommendedName>
</protein>
<dbReference type="FunFam" id="3.30.390.30:FF:000001">
    <property type="entry name" value="Dihydrolipoyl dehydrogenase"/>
    <property type="match status" value="1"/>
</dbReference>
<dbReference type="InterPro" id="IPR012999">
    <property type="entry name" value="Pyr_OxRdtase_I_AS"/>
</dbReference>
<feature type="binding site" evidence="14">
    <location>
        <position position="114"/>
    </location>
    <ligand>
        <name>FAD</name>
        <dbReference type="ChEBI" id="CHEBI:57692"/>
    </ligand>
</feature>